<name>A0A9X0DPI5_9HELO</name>
<protein>
    <recommendedName>
        <fullName evidence="3">Thioesterase domain-containing protein</fullName>
    </recommendedName>
</protein>
<keyword evidence="2" id="KW-1185">Reference proteome</keyword>
<evidence type="ECO:0000313" key="2">
    <source>
        <dbReference type="Proteomes" id="UP001152300"/>
    </source>
</evidence>
<dbReference type="EMBL" id="JAPEIS010000001">
    <property type="protein sequence ID" value="KAJ8069795.1"/>
    <property type="molecule type" value="Genomic_DNA"/>
</dbReference>
<dbReference type="AlphaFoldDB" id="A0A9X0DPI5"/>
<comment type="caution">
    <text evidence="1">The sequence shown here is derived from an EMBL/GenBank/DDBJ whole genome shotgun (WGS) entry which is preliminary data.</text>
</comment>
<proteinExistence type="predicted"/>
<dbReference type="InterPro" id="IPR029069">
    <property type="entry name" value="HotDog_dom_sf"/>
</dbReference>
<sequence>MAKSSLQGHEAAMSQFISIPWCADIVRKPGTVVFVPTSRFPADSQGKSPTQNQLFRDTLNNTDTVPHIIGLYQNPLSFEIGPNATPIFSSASNAGNAQTLMIKSCSLMFDIRSGINGYNGTAHGGFITSVIDEAMGSLLFVNYSLQREVEARGGGCRRVSSIWTVFNSLRRVWRCNFRSPL</sequence>
<dbReference type="Proteomes" id="UP001152300">
    <property type="component" value="Unassembled WGS sequence"/>
</dbReference>
<organism evidence="1 2">
    <name type="scientific">Sclerotinia nivalis</name>
    <dbReference type="NCBI Taxonomy" id="352851"/>
    <lineage>
        <taxon>Eukaryota</taxon>
        <taxon>Fungi</taxon>
        <taxon>Dikarya</taxon>
        <taxon>Ascomycota</taxon>
        <taxon>Pezizomycotina</taxon>
        <taxon>Leotiomycetes</taxon>
        <taxon>Helotiales</taxon>
        <taxon>Sclerotiniaceae</taxon>
        <taxon>Sclerotinia</taxon>
    </lineage>
</organism>
<evidence type="ECO:0000313" key="1">
    <source>
        <dbReference type="EMBL" id="KAJ8069795.1"/>
    </source>
</evidence>
<gene>
    <name evidence="1" type="ORF">OCU04_000211</name>
</gene>
<reference evidence="1" key="1">
    <citation type="submission" date="2022-11" db="EMBL/GenBank/DDBJ databases">
        <title>Genome Resource of Sclerotinia nivalis Strain SnTB1, a Plant Pathogen Isolated from American Ginseng.</title>
        <authorList>
            <person name="Fan S."/>
        </authorList>
    </citation>
    <scope>NUCLEOTIDE SEQUENCE</scope>
    <source>
        <strain evidence="1">SnTB1</strain>
    </source>
</reference>
<dbReference type="Gene3D" id="3.10.129.10">
    <property type="entry name" value="Hotdog Thioesterase"/>
    <property type="match status" value="1"/>
</dbReference>
<accession>A0A9X0DPI5</accession>
<dbReference type="SUPFAM" id="SSF54637">
    <property type="entry name" value="Thioesterase/thiol ester dehydrase-isomerase"/>
    <property type="match status" value="1"/>
</dbReference>
<dbReference type="OrthoDB" id="506431at2759"/>
<evidence type="ECO:0008006" key="3">
    <source>
        <dbReference type="Google" id="ProtNLM"/>
    </source>
</evidence>